<dbReference type="Gene3D" id="2.60.40.10">
    <property type="entry name" value="Immunoglobulins"/>
    <property type="match status" value="1"/>
</dbReference>
<evidence type="ECO:0000256" key="1">
    <source>
        <dbReference type="RuleBase" id="RU004560"/>
    </source>
</evidence>
<dbReference type="InterPro" id="IPR027417">
    <property type="entry name" value="P-loop_NTPase"/>
</dbReference>
<feature type="domain" description="Fibronectin type-III" evidence="3">
    <location>
        <begin position="32"/>
        <end position="126"/>
    </location>
</feature>
<dbReference type="Gene3D" id="3.40.50.300">
    <property type="entry name" value="P-loop containing nucleotide triphosphate hydrolases"/>
    <property type="match status" value="1"/>
</dbReference>
<name>A0ABD3V558_SINWO</name>
<sequence length="619" mass="71632">MDEGKASSERRSAPLSSQSEKEIEVRNGGPKQPGIIQCLEIQAHSVNILWKEPRYIENGVQYYEVKYKVIGEKRWSTLNTPNNSTRFLVNGLKSNTCYEFKVRAIFDDDDEGPFSEICRDIKTRPSLSEKILREDWIVKNGELHRDQNSEKTIMVVSAAGSGKSTLINGMVNYILGVEWEEKCRFTIIDLTEKEQMKKDETVSETEWITCYTIPYCQESQINYTLNIIDIPSFGDTLGIRRDQEIVHQIRELFTTPPPQGIQNLDAVCFVVQAPVARLTSHQRYIFDSVISIFGKDISKNIFALITFADCNEPPVKMALEVAQVPFQKTFKFNNSALFVSTENKEDAQIGQMLWTMGKESYNLFFIELSKIKPQSLQLTAADLLKARQHLESTIQGLQPLIQECLRVINTIKQEKQVIDKHKADIIANKQFEYEVEEVQEKLVHVDVDKYVTYCWRCNRACHYPCTIPDNDRKCNCAVMDSNGYCTICPKHCFWNIHKNTQNRYDFFPLKVKKTFDQLKKSYDIAIDEERKYPAILQKMEAKFNQVGQSVFAMITRVRDCVNDLNQKAIEQNPLSQVEYLELLIESEKSEAKYGWPQRVEILESFKKQPELMKDLPNQE</sequence>
<comment type="caution">
    <text evidence="4">The sequence shown here is derived from an EMBL/GenBank/DDBJ whole genome shotgun (WGS) entry which is preliminary data.</text>
</comment>
<evidence type="ECO:0000256" key="2">
    <source>
        <dbReference type="SAM" id="MobiDB-lite"/>
    </source>
</evidence>
<dbReference type="InterPro" id="IPR036116">
    <property type="entry name" value="FN3_sf"/>
</dbReference>
<dbReference type="GO" id="GO:0005525">
    <property type="term" value="F:GTP binding"/>
    <property type="evidence" value="ECO:0007669"/>
    <property type="project" value="UniProtKB-KW"/>
</dbReference>
<dbReference type="InterPro" id="IPR003961">
    <property type="entry name" value="FN3_dom"/>
</dbReference>
<dbReference type="InterPro" id="IPR013783">
    <property type="entry name" value="Ig-like_fold"/>
</dbReference>
<dbReference type="Pfam" id="PF00041">
    <property type="entry name" value="fn3"/>
    <property type="match status" value="1"/>
</dbReference>
<evidence type="ECO:0000259" key="3">
    <source>
        <dbReference type="PROSITE" id="PS50853"/>
    </source>
</evidence>
<dbReference type="Proteomes" id="UP001634394">
    <property type="component" value="Unassembled WGS sequence"/>
</dbReference>
<dbReference type="PANTHER" id="PTHR32046">
    <property type="entry name" value="G DOMAIN-CONTAINING PROTEIN"/>
    <property type="match status" value="1"/>
</dbReference>
<dbReference type="SUPFAM" id="SSF52540">
    <property type="entry name" value="P-loop containing nucleoside triphosphate hydrolases"/>
    <property type="match status" value="1"/>
</dbReference>
<comment type="similarity">
    <text evidence="1">Belongs to the TRAFAC class TrmE-Era-EngA-EngB-Septin-like GTPase superfamily. Septin GTPase family.</text>
</comment>
<dbReference type="PROSITE" id="PS50853">
    <property type="entry name" value="FN3"/>
    <property type="match status" value="1"/>
</dbReference>
<reference evidence="4 5" key="1">
    <citation type="submission" date="2024-11" db="EMBL/GenBank/DDBJ databases">
        <title>Chromosome-level genome assembly of the freshwater bivalve Anodonta woodiana.</title>
        <authorList>
            <person name="Chen X."/>
        </authorList>
    </citation>
    <scope>NUCLEOTIDE SEQUENCE [LARGE SCALE GENOMIC DNA]</scope>
    <source>
        <strain evidence="4">MN2024</strain>
        <tissue evidence="4">Gills</tissue>
    </source>
</reference>
<evidence type="ECO:0000313" key="5">
    <source>
        <dbReference type="Proteomes" id="UP001634394"/>
    </source>
</evidence>
<accession>A0ABD3V558</accession>
<dbReference type="Pfam" id="PF00735">
    <property type="entry name" value="Septin"/>
    <property type="match status" value="1"/>
</dbReference>
<dbReference type="SUPFAM" id="SSF49265">
    <property type="entry name" value="Fibronectin type III"/>
    <property type="match status" value="1"/>
</dbReference>
<proteinExistence type="inferred from homology"/>
<organism evidence="4 5">
    <name type="scientific">Sinanodonta woodiana</name>
    <name type="common">Chinese pond mussel</name>
    <name type="synonym">Anodonta woodiana</name>
    <dbReference type="NCBI Taxonomy" id="1069815"/>
    <lineage>
        <taxon>Eukaryota</taxon>
        <taxon>Metazoa</taxon>
        <taxon>Spiralia</taxon>
        <taxon>Lophotrochozoa</taxon>
        <taxon>Mollusca</taxon>
        <taxon>Bivalvia</taxon>
        <taxon>Autobranchia</taxon>
        <taxon>Heteroconchia</taxon>
        <taxon>Palaeoheterodonta</taxon>
        <taxon>Unionida</taxon>
        <taxon>Unionoidea</taxon>
        <taxon>Unionidae</taxon>
        <taxon>Unioninae</taxon>
        <taxon>Sinanodonta</taxon>
    </lineage>
</organism>
<dbReference type="CDD" id="cd00063">
    <property type="entry name" value="FN3"/>
    <property type="match status" value="1"/>
</dbReference>
<keyword evidence="1" id="KW-0547">Nucleotide-binding</keyword>
<gene>
    <name evidence="4" type="ORF">ACJMK2_014888</name>
</gene>
<feature type="compositionally biased region" description="Basic and acidic residues" evidence="2">
    <location>
        <begin position="1"/>
        <end position="12"/>
    </location>
</feature>
<dbReference type="EMBL" id="JBJQND010000014">
    <property type="protein sequence ID" value="KAL3855682.1"/>
    <property type="molecule type" value="Genomic_DNA"/>
</dbReference>
<feature type="region of interest" description="Disordered" evidence="2">
    <location>
        <begin position="1"/>
        <end position="29"/>
    </location>
</feature>
<dbReference type="AlphaFoldDB" id="A0ABD3V558"/>
<dbReference type="InterPro" id="IPR030379">
    <property type="entry name" value="G_SEPTIN_dom"/>
</dbReference>
<keyword evidence="1" id="KW-0342">GTP-binding</keyword>
<evidence type="ECO:0000313" key="4">
    <source>
        <dbReference type="EMBL" id="KAL3855682.1"/>
    </source>
</evidence>
<dbReference type="SMART" id="SM00060">
    <property type="entry name" value="FN3"/>
    <property type="match status" value="1"/>
</dbReference>
<keyword evidence="5" id="KW-1185">Reference proteome</keyword>
<dbReference type="PANTHER" id="PTHR32046:SF14">
    <property type="match status" value="1"/>
</dbReference>
<protein>
    <recommendedName>
        <fullName evidence="3">Fibronectin type-III domain-containing protein</fullName>
    </recommendedName>
</protein>